<keyword evidence="1" id="KW-0732">Signal</keyword>
<name>A0ABS3JSM8_9BACT</name>
<reference evidence="3 4" key="1">
    <citation type="submission" date="2021-03" db="EMBL/GenBank/DDBJ databases">
        <title>Fibrella sp. HMF5405 genome sequencing and assembly.</title>
        <authorList>
            <person name="Kang H."/>
            <person name="Kim H."/>
            <person name="Bae S."/>
            <person name="Joh K."/>
        </authorList>
    </citation>
    <scope>NUCLEOTIDE SEQUENCE [LARGE SCALE GENOMIC DNA]</scope>
    <source>
        <strain evidence="3 4">HMF5405</strain>
    </source>
</reference>
<dbReference type="RefSeq" id="WP_207332969.1">
    <property type="nucleotide sequence ID" value="NZ_JAFMYW010000018.1"/>
</dbReference>
<feature type="chain" id="PRO_5045442964" evidence="1">
    <location>
        <begin position="19"/>
        <end position="193"/>
    </location>
</feature>
<feature type="signal peptide" evidence="1">
    <location>
        <begin position="1"/>
        <end position="18"/>
    </location>
</feature>
<accession>A0ABS3JSM8</accession>
<evidence type="ECO:0000256" key="1">
    <source>
        <dbReference type="SAM" id="SignalP"/>
    </source>
</evidence>
<evidence type="ECO:0000313" key="4">
    <source>
        <dbReference type="Proteomes" id="UP000664628"/>
    </source>
</evidence>
<dbReference type="EMBL" id="JAFMYW010000018">
    <property type="protein sequence ID" value="MBO0953017.1"/>
    <property type="molecule type" value="Genomic_DNA"/>
</dbReference>
<gene>
    <name evidence="3" type="ORF">J2I46_30870</name>
</gene>
<evidence type="ECO:0000259" key="2">
    <source>
        <dbReference type="Pfam" id="PF09851"/>
    </source>
</evidence>
<protein>
    <submittedName>
        <fullName evidence="3">SHOCT domain-containing protein</fullName>
    </submittedName>
</protein>
<dbReference type="Pfam" id="PF09851">
    <property type="entry name" value="SHOCT"/>
    <property type="match status" value="1"/>
</dbReference>
<keyword evidence="4" id="KW-1185">Reference proteome</keyword>
<feature type="domain" description="SHOCT" evidence="2">
    <location>
        <begin position="165"/>
        <end position="191"/>
    </location>
</feature>
<evidence type="ECO:0000313" key="3">
    <source>
        <dbReference type="EMBL" id="MBO0953017.1"/>
    </source>
</evidence>
<comment type="caution">
    <text evidence="3">The sequence shown here is derived from an EMBL/GenBank/DDBJ whole genome shotgun (WGS) entry which is preliminary data.</text>
</comment>
<proteinExistence type="predicted"/>
<sequence>MKILLVLLLGLVTCPVHAQSVAPKPLTGEQVARQGQALNAQLASGYQTPIDAWVIHQGDTLQLGRGARPDKTFVHAYARPQGTKGRAKAGLLAAGYSGKEVIVDELTIAPNQAGESILYGLFAAGGQSYQLAIEPAIKAGELLPPVRYRPSAQASPALPVVAARELARLKAQLAAGTISEAEFEAQKKKLLDH</sequence>
<organism evidence="3 4">
    <name type="scientific">Fibrella forsythiae</name>
    <dbReference type="NCBI Taxonomy" id="2817061"/>
    <lineage>
        <taxon>Bacteria</taxon>
        <taxon>Pseudomonadati</taxon>
        <taxon>Bacteroidota</taxon>
        <taxon>Cytophagia</taxon>
        <taxon>Cytophagales</taxon>
        <taxon>Spirosomataceae</taxon>
        <taxon>Fibrella</taxon>
    </lineage>
</organism>
<dbReference type="Proteomes" id="UP000664628">
    <property type="component" value="Unassembled WGS sequence"/>
</dbReference>
<dbReference type="InterPro" id="IPR018649">
    <property type="entry name" value="SHOCT"/>
</dbReference>